<dbReference type="OrthoDB" id="5445431at2"/>
<evidence type="ECO:0000313" key="3">
    <source>
        <dbReference type="Proteomes" id="UP000183794"/>
    </source>
</evidence>
<dbReference type="Pfam" id="PF03090">
    <property type="entry name" value="Replicase"/>
    <property type="match status" value="1"/>
</dbReference>
<dbReference type="Pfam" id="PF08708">
    <property type="entry name" value="PriCT_1"/>
    <property type="match status" value="1"/>
</dbReference>
<dbReference type="RefSeq" id="WP_075518612.1">
    <property type="nucleotide sequence ID" value="NZ_FPLD01000150.1"/>
</dbReference>
<organism evidence="2 3">
    <name type="scientific">Moritella viscosa</name>
    <dbReference type="NCBI Taxonomy" id="80854"/>
    <lineage>
        <taxon>Bacteria</taxon>
        <taxon>Pseudomonadati</taxon>
        <taxon>Pseudomonadota</taxon>
        <taxon>Gammaproteobacteria</taxon>
        <taxon>Alteromonadales</taxon>
        <taxon>Moritellaceae</taxon>
        <taxon>Moritella</taxon>
    </lineage>
</organism>
<dbReference type="Gene3D" id="1.10.340.50">
    <property type="match status" value="1"/>
</dbReference>
<dbReference type="InterPro" id="IPR004322">
    <property type="entry name" value="Plasmid_replicase_bac"/>
</dbReference>
<proteinExistence type="predicted"/>
<gene>
    <name evidence="2" type="ORF">NVI5450_4781</name>
</gene>
<name>A0A1L0ANR3_9GAMM</name>
<dbReference type="InterPro" id="IPR014820">
    <property type="entry name" value="PriCT_1"/>
</dbReference>
<protein>
    <submittedName>
        <fullName evidence="2">Plasmid replicase</fullName>
    </submittedName>
</protein>
<evidence type="ECO:0000313" key="2">
    <source>
        <dbReference type="EMBL" id="SGZ19604.1"/>
    </source>
</evidence>
<feature type="domain" description="Primase C-terminal 1" evidence="1">
    <location>
        <begin position="186"/>
        <end position="251"/>
    </location>
</feature>
<sequence length="342" mass="38606">MLNRLSLSYNDISVKVRTDIYNALPNKPYCSNSKSYTIIRSKYYAQDKPYIQINNPNLKRYLIVDIDESDAYSTLLDSRLPQPTYISINRVNGHLQCAWKLRDAVSTSYNSRVSPMKFLAAIDAAYNYRLGGDASFGDCLAKNPLHEHWYNEYYDTEYTLHELADYVDLSEKDASNIAANDDVSGLGRNNTVFDIARKKAYKMVRKAVSKPLFQSWQSDILASCESLNKQFSIPMQHNEVKSIARSIARYTFKMWAQFVHSMDNFRAVQAVRGAIGGKRGSNKALSGAKGGTKSKRSGSVKKECLLSKVLAMKSQHYNHRAIAEDLNISASTVSLWLKAARS</sequence>
<dbReference type="Proteomes" id="UP000183794">
    <property type="component" value="Unassembled WGS sequence"/>
</dbReference>
<dbReference type="EMBL" id="FPLD01000150">
    <property type="protein sequence ID" value="SGZ19604.1"/>
    <property type="molecule type" value="Genomic_DNA"/>
</dbReference>
<reference evidence="2 3" key="1">
    <citation type="submission" date="2016-11" db="EMBL/GenBank/DDBJ databases">
        <authorList>
            <person name="Jaros S."/>
            <person name="Januszkiewicz K."/>
            <person name="Wedrychowicz H."/>
        </authorList>
    </citation>
    <scope>NUCLEOTIDE SEQUENCE [LARGE SCALE GENOMIC DNA]</scope>
    <source>
        <strain evidence="2">NVI 5450</strain>
    </source>
</reference>
<accession>A0A1L0ANR3</accession>
<evidence type="ECO:0000259" key="1">
    <source>
        <dbReference type="Pfam" id="PF08708"/>
    </source>
</evidence>
<dbReference type="AlphaFoldDB" id="A0A1L0ANR3"/>